<evidence type="ECO:0000313" key="5">
    <source>
        <dbReference type="Proteomes" id="UP000038045"/>
    </source>
</evidence>
<protein>
    <submittedName>
        <fullName evidence="6">Ig-like domain-containing protein</fullName>
    </submittedName>
</protein>
<feature type="domain" description="Ig-like" evidence="4">
    <location>
        <begin position="103"/>
        <end position="180"/>
    </location>
</feature>
<dbReference type="Proteomes" id="UP000038045">
    <property type="component" value="Unplaced"/>
</dbReference>
<evidence type="ECO:0000259" key="4">
    <source>
        <dbReference type="PROSITE" id="PS50835"/>
    </source>
</evidence>
<accession>A0A0N4ZUX4</accession>
<dbReference type="GO" id="GO:0098632">
    <property type="term" value="F:cell-cell adhesion mediator activity"/>
    <property type="evidence" value="ECO:0007669"/>
    <property type="project" value="TreeGrafter"/>
</dbReference>
<keyword evidence="2" id="KW-0393">Immunoglobulin domain</keyword>
<dbReference type="InterPro" id="IPR003599">
    <property type="entry name" value="Ig_sub"/>
</dbReference>
<feature type="domain" description="Ig-like" evidence="4">
    <location>
        <begin position="1"/>
        <end position="80"/>
    </location>
</feature>
<proteinExistence type="predicted"/>
<dbReference type="InterPro" id="IPR013106">
    <property type="entry name" value="Ig_V-set"/>
</dbReference>
<dbReference type="GO" id="GO:0007156">
    <property type="term" value="P:homophilic cell adhesion via plasma membrane adhesion molecules"/>
    <property type="evidence" value="ECO:0007669"/>
    <property type="project" value="TreeGrafter"/>
</dbReference>
<keyword evidence="3" id="KW-1133">Transmembrane helix</keyword>
<dbReference type="SUPFAM" id="SSF48726">
    <property type="entry name" value="Immunoglobulin"/>
    <property type="match status" value="2"/>
</dbReference>
<dbReference type="InterPro" id="IPR007110">
    <property type="entry name" value="Ig-like_dom"/>
</dbReference>
<dbReference type="Pfam" id="PF07686">
    <property type="entry name" value="V-set"/>
    <property type="match status" value="1"/>
</dbReference>
<feature type="transmembrane region" description="Helical" evidence="3">
    <location>
        <begin position="229"/>
        <end position="253"/>
    </location>
</feature>
<evidence type="ECO:0000256" key="1">
    <source>
        <dbReference type="ARBA" id="ARBA00022737"/>
    </source>
</evidence>
<keyword evidence="3" id="KW-0812">Transmembrane</keyword>
<reference evidence="6" key="1">
    <citation type="submission" date="2017-02" db="UniProtKB">
        <authorList>
            <consortium name="WormBaseParasite"/>
        </authorList>
    </citation>
    <scope>IDENTIFICATION</scope>
</reference>
<evidence type="ECO:0000313" key="6">
    <source>
        <dbReference type="WBParaSite" id="PTRK_0001238600.1"/>
    </source>
</evidence>
<dbReference type="SMART" id="SM00408">
    <property type="entry name" value="IGc2"/>
    <property type="match status" value="1"/>
</dbReference>
<dbReference type="AlphaFoldDB" id="A0A0N4ZUX4"/>
<dbReference type="InterPro" id="IPR013783">
    <property type="entry name" value="Ig-like_fold"/>
</dbReference>
<dbReference type="GO" id="GO:0030424">
    <property type="term" value="C:axon"/>
    <property type="evidence" value="ECO:0007669"/>
    <property type="project" value="TreeGrafter"/>
</dbReference>
<dbReference type="CDD" id="cd00096">
    <property type="entry name" value="Ig"/>
    <property type="match status" value="1"/>
</dbReference>
<keyword evidence="5" id="KW-1185">Reference proteome</keyword>
<sequence length="309" mass="35169">MLVSVGATTALMCDPLLINNNENKNLTALWYKNDEFVARVTSNTNVILNNKIVKSNHMIPEVGFLIISNISYDDEGFYYCKNIENDNIGETVHLVIAYIDQIPEDKEELLSYPSKPYLGDLVRLDCPSTDAYPDPSVKWHKNGYDLDYRNNRLEVLTNGSLLIHRVQSQDIGFYSCILSNFAGHTKGTLFLDIYGDQGVQNHKISSTFNKISTFLSFNSMDKYKLKYGLLWFSLICLILSCLILIYLLIGIFISRKSIRNKFNKILLSLNFNKQKDYGPGYGKIIAPAPDFVYRRNINQNDTSSAPLLV</sequence>
<dbReference type="SMART" id="SM00409">
    <property type="entry name" value="IG"/>
    <property type="match status" value="2"/>
</dbReference>
<keyword evidence="3" id="KW-0472">Membrane</keyword>
<name>A0A0N4ZUX4_PARTI</name>
<dbReference type="WBParaSite" id="PTRK_0001238600.1">
    <property type="protein sequence ID" value="PTRK_0001238600.1"/>
    <property type="gene ID" value="PTRK_0001238600"/>
</dbReference>
<dbReference type="GO" id="GO:0007411">
    <property type="term" value="P:axon guidance"/>
    <property type="evidence" value="ECO:0007669"/>
    <property type="project" value="TreeGrafter"/>
</dbReference>
<dbReference type="PROSITE" id="PS50835">
    <property type="entry name" value="IG_LIKE"/>
    <property type="match status" value="2"/>
</dbReference>
<dbReference type="GO" id="GO:0070593">
    <property type="term" value="P:dendrite self-avoidance"/>
    <property type="evidence" value="ECO:0007669"/>
    <property type="project" value="TreeGrafter"/>
</dbReference>
<evidence type="ECO:0000256" key="2">
    <source>
        <dbReference type="ARBA" id="ARBA00023319"/>
    </source>
</evidence>
<dbReference type="PANTHER" id="PTHR10075">
    <property type="entry name" value="BASIGIN RELATED"/>
    <property type="match status" value="1"/>
</dbReference>
<dbReference type="Pfam" id="PF13927">
    <property type="entry name" value="Ig_3"/>
    <property type="match status" value="1"/>
</dbReference>
<evidence type="ECO:0000256" key="3">
    <source>
        <dbReference type="SAM" id="Phobius"/>
    </source>
</evidence>
<dbReference type="InterPro" id="IPR036179">
    <property type="entry name" value="Ig-like_dom_sf"/>
</dbReference>
<dbReference type="GO" id="GO:0005886">
    <property type="term" value="C:plasma membrane"/>
    <property type="evidence" value="ECO:0007669"/>
    <property type="project" value="TreeGrafter"/>
</dbReference>
<dbReference type="STRING" id="131310.A0A0N4ZUX4"/>
<dbReference type="PANTHER" id="PTHR10075:SF101">
    <property type="entry name" value="ZWEI IG DOMAIN PROTEIN ZIG-3"/>
    <property type="match status" value="1"/>
</dbReference>
<organism evidence="5 6">
    <name type="scientific">Parastrongyloides trichosuri</name>
    <name type="common">Possum-specific nematode worm</name>
    <dbReference type="NCBI Taxonomy" id="131310"/>
    <lineage>
        <taxon>Eukaryota</taxon>
        <taxon>Metazoa</taxon>
        <taxon>Ecdysozoa</taxon>
        <taxon>Nematoda</taxon>
        <taxon>Chromadorea</taxon>
        <taxon>Rhabditida</taxon>
        <taxon>Tylenchina</taxon>
        <taxon>Panagrolaimomorpha</taxon>
        <taxon>Strongyloidoidea</taxon>
        <taxon>Strongyloididae</taxon>
        <taxon>Parastrongyloides</taxon>
    </lineage>
</organism>
<keyword evidence="1" id="KW-0677">Repeat</keyword>
<dbReference type="Gene3D" id="2.60.40.10">
    <property type="entry name" value="Immunoglobulins"/>
    <property type="match status" value="2"/>
</dbReference>
<dbReference type="InterPro" id="IPR003598">
    <property type="entry name" value="Ig_sub2"/>
</dbReference>